<evidence type="ECO:0000256" key="1">
    <source>
        <dbReference type="ARBA" id="ARBA00038349"/>
    </source>
</evidence>
<feature type="region of interest" description="Disordered" evidence="2">
    <location>
        <begin position="371"/>
        <end position="394"/>
    </location>
</feature>
<feature type="compositionally biased region" description="Polar residues" evidence="2">
    <location>
        <begin position="102"/>
        <end position="112"/>
    </location>
</feature>
<dbReference type="SMART" id="SM00220">
    <property type="entry name" value="S_TKc"/>
    <property type="match status" value="1"/>
</dbReference>
<dbReference type="PANTHER" id="PTHR22972:SF3">
    <property type="entry name" value="INACTIVE TYROSINE-PROTEIN KINASE PRAG1"/>
    <property type="match status" value="1"/>
</dbReference>
<feature type="region of interest" description="Disordered" evidence="2">
    <location>
        <begin position="1"/>
        <end position="151"/>
    </location>
</feature>
<keyword evidence="5" id="KW-1185">Reference proteome</keyword>
<evidence type="ECO:0000259" key="3">
    <source>
        <dbReference type="PROSITE" id="PS50011"/>
    </source>
</evidence>
<dbReference type="InterPro" id="IPR051511">
    <property type="entry name" value="MitoQC_Scaffold_Kinases"/>
</dbReference>
<dbReference type="SUPFAM" id="SSF56112">
    <property type="entry name" value="Protein kinase-like (PK-like)"/>
    <property type="match status" value="1"/>
</dbReference>
<feature type="compositionally biased region" description="Polar residues" evidence="2">
    <location>
        <begin position="41"/>
        <end position="69"/>
    </location>
</feature>
<dbReference type="Gene3D" id="1.10.510.10">
    <property type="entry name" value="Transferase(Phosphotransferase) domain 1"/>
    <property type="match status" value="1"/>
</dbReference>
<comment type="similarity">
    <text evidence="1">Belongs to the protein kinase superfamily.</text>
</comment>
<proteinExistence type="inferred from homology"/>
<dbReference type="EMBL" id="OY882860">
    <property type="protein sequence ID" value="CAK6442604.1"/>
    <property type="molecule type" value="Genomic_DNA"/>
</dbReference>
<protein>
    <recommendedName>
        <fullName evidence="3">Protein kinase domain-containing protein</fullName>
    </recommendedName>
</protein>
<feature type="domain" description="Protein kinase" evidence="3">
    <location>
        <begin position="259"/>
        <end position="654"/>
    </location>
</feature>
<dbReference type="Proteomes" id="UP001314169">
    <property type="component" value="Chromosome 3"/>
</dbReference>
<accession>A0ABN9ZWV1</accession>
<dbReference type="InterPro" id="IPR001245">
    <property type="entry name" value="Ser-Thr/Tyr_kinase_cat_dom"/>
</dbReference>
<dbReference type="PROSITE" id="PS00109">
    <property type="entry name" value="PROTEIN_KINASE_TYR"/>
    <property type="match status" value="1"/>
</dbReference>
<name>A0ABN9ZWV1_PIPNA</name>
<dbReference type="PROSITE" id="PS50011">
    <property type="entry name" value="PROTEIN_KINASE_DOM"/>
    <property type="match status" value="1"/>
</dbReference>
<feature type="compositionally biased region" description="Pro residues" evidence="2">
    <location>
        <begin position="517"/>
        <end position="526"/>
    </location>
</feature>
<feature type="compositionally biased region" description="Low complexity" evidence="2">
    <location>
        <begin position="476"/>
        <end position="516"/>
    </location>
</feature>
<feature type="compositionally biased region" description="Pro residues" evidence="2">
    <location>
        <begin position="381"/>
        <end position="390"/>
    </location>
</feature>
<sequence length="733" mass="79132">MLRGARPGGRRLGDRRRGRGSAAARHLLKMNKSSSDLEKGSQGSAESLSPSFRSVHVSFTTGSTDSLASDSRAGSDGGPSSEPPHSPTSSGKKLFAPVPFPSGSTEDVSRSSPLQPPPLPQKKLVSRAASSPDGFFWTQGSPKPRAASPKLNLSHSEINVRTHEEPPFGFSSSHGSRHHHAFSSEPLERAFKGNGHWVPAPGLAGGRSGSGSPNLQGRGVPLASSSSQLSVASQASTGSNQLQLHSLLSSISSREGTHTKLVGLYAQSLVRLVAKCEDLFMGRQKKEMHFNENNWSLFKLTCNKPCCDSGDAIYYCATCSKDPGSTYAVKICKSPEPKGASYCSPAVPVHFNIQQDCGHFVASVPSSMLAPPDMPKDVPKDPTPAPPAQPPAQEQDCVVVITREVPHQTASDFVRDSAGTHQAEPEAYERRVCFLLLQLCNGLEHLKEHRVIHRDLCLENLLLVHCTPQASPSPPASFSSSAATTTATSTPPSTTGTAPAASPAPGPSTTLPARVTPSPPPPPTCPGAPREEHLPRLIISNFLKAKQKPGSTANLQQKKSQARLAPEIVSASQYSKFDEFQTGILIYELLHQPNPFEVRAQLWEQDYRREDLPPLPALSLYSPGLQRLAHLLLEADPIKRIRIGEAKRVLQCLLWGPRRELVEQGGPGASEEALSSTLHNWIDMKRALMMMKFAEKAVDRRRGVELEDWLCCQYLAAAEPGALLQSLRLLQLL</sequence>
<evidence type="ECO:0000256" key="2">
    <source>
        <dbReference type="SAM" id="MobiDB-lite"/>
    </source>
</evidence>
<evidence type="ECO:0000313" key="5">
    <source>
        <dbReference type="Proteomes" id="UP001314169"/>
    </source>
</evidence>
<dbReference type="InterPro" id="IPR011009">
    <property type="entry name" value="Kinase-like_dom_sf"/>
</dbReference>
<evidence type="ECO:0000313" key="4">
    <source>
        <dbReference type="EMBL" id="CAK6442604.1"/>
    </source>
</evidence>
<dbReference type="PANTHER" id="PTHR22972">
    <property type="entry name" value="SERINE/THREONINE PROTEIN KINASE"/>
    <property type="match status" value="1"/>
</dbReference>
<reference evidence="4" key="1">
    <citation type="submission" date="2023-12" db="EMBL/GenBank/DDBJ databases">
        <authorList>
            <person name="Brown T."/>
        </authorList>
    </citation>
    <scope>NUCLEOTIDE SEQUENCE</scope>
</reference>
<feature type="region of interest" description="Disordered" evidence="2">
    <location>
        <begin position="469"/>
        <end position="531"/>
    </location>
</feature>
<dbReference type="InterPro" id="IPR008266">
    <property type="entry name" value="Tyr_kinase_AS"/>
</dbReference>
<organism evidence="4 5">
    <name type="scientific">Pipistrellus nathusii</name>
    <name type="common">Nathusius' pipistrelle</name>
    <dbReference type="NCBI Taxonomy" id="59473"/>
    <lineage>
        <taxon>Eukaryota</taxon>
        <taxon>Metazoa</taxon>
        <taxon>Chordata</taxon>
        <taxon>Craniata</taxon>
        <taxon>Vertebrata</taxon>
        <taxon>Euteleostomi</taxon>
        <taxon>Mammalia</taxon>
        <taxon>Eutheria</taxon>
        <taxon>Laurasiatheria</taxon>
        <taxon>Chiroptera</taxon>
        <taxon>Yangochiroptera</taxon>
        <taxon>Vespertilionidae</taxon>
        <taxon>Pipistrellus</taxon>
    </lineage>
</organism>
<gene>
    <name evidence="4" type="ORF">MPIPNATIZW_LOCUS10910</name>
</gene>
<dbReference type="InterPro" id="IPR000719">
    <property type="entry name" value="Prot_kinase_dom"/>
</dbReference>
<dbReference type="Pfam" id="PF07714">
    <property type="entry name" value="PK_Tyr_Ser-Thr"/>
    <property type="match status" value="1"/>
</dbReference>
<feature type="region of interest" description="Disordered" evidence="2">
    <location>
        <begin position="193"/>
        <end position="227"/>
    </location>
</feature>